<dbReference type="PANTHER" id="PTHR33223:SF9">
    <property type="entry name" value="RETROTRANSPOSON GAG DOMAIN-CONTAINING PROTEIN"/>
    <property type="match status" value="1"/>
</dbReference>
<gene>
    <name evidence="1" type="primary">MS4a</name>
</gene>
<proteinExistence type="predicted"/>
<protein>
    <submittedName>
        <fullName evidence="1">Gag protein</fullName>
    </submittedName>
</protein>
<evidence type="ECO:0000313" key="1">
    <source>
        <dbReference type="EMBL" id="BAB88750.1"/>
    </source>
</evidence>
<dbReference type="PANTHER" id="PTHR33223">
    <property type="entry name" value="CCHC-TYPE DOMAIN-CONTAINING PROTEIN"/>
    <property type="match status" value="1"/>
</dbReference>
<feature type="non-terminal residue" evidence="1">
    <location>
        <position position="196"/>
    </location>
</feature>
<sequence>MTPTPMSGYYQVRTRAPEQGHQQVITTTPVPDYYQAMEAATPMAPQHQDLATMWTEGNIHGSQQFIHNQYAGYNAHLEHQYQEMRSIINRIPGMPIPMERATTDSYADSPFVDQISLITVPKGFSAPTMTLYDGTTDPYDHISYLKQKMMVITAVGALKEACMYKGFDSTLSGATLQWFMSLPNKSISSFAELVNA</sequence>
<accession>Q8S941</accession>
<dbReference type="EMBL" id="AB072493">
    <property type="protein sequence ID" value="BAB88750.1"/>
    <property type="molecule type" value="Genomic_DNA"/>
</dbReference>
<reference evidence="1" key="1">
    <citation type="submission" date="2001-10" db="EMBL/GenBank/DDBJ databases">
        <authorList>
            <person name="Matsunaga S."/>
        </authorList>
    </citation>
    <scope>NUCLEOTIDE SEQUENCE</scope>
</reference>
<name>Q8S941_SILLA</name>
<reference evidence="1" key="2">
    <citation type="submission" date="2002-04" db="EMBL/GenBank/DDBJ databases">
        <title>Retrotransposons in Silene latifolia.</title>
        <authorList>
            <person name="Mastunaga S."/>
        </authorList>
    </citation>
    <scope>NUCLEOTIDE SEQUENCE</scope>
</reference>
<dbReference type="AlphaFoldDB" id="Q8S941"/>
<organism evidence="1">
    <name type="scientific">Silene latifolia</name>
    <name type="common">White campion</name>
    <name type="synonym">Bladder campion</name>
    <dbReference type="NCBI Taxonomy" id="37657"/>
    <lineage>
        <taxon>Eukaryota</taxon>
        <taxon>Viridiplantae</taxon>
        <taxon>Streptophyta</taxon>
        <taxon>Embryophyta</taxon>
        <taxon>Tracheophyta</taxon>
        <taxon>Spermatophyta</taxon>
        <taxon>Magnoliopsida</taxon>
        <taxon>eudicotyledons</taxon>
        <taxon>Gunneridae</taxon>
        <taxon>Pentapetalae</taxon>
        <taxon>Caryophyllales</taxon>
        <taxon>Caryophyllaceae</taxon>
        <taxon>Sileneae</taxon>
        <taxon>Silene</taxon>
        <taxon>Silene subgen. Behenantha</taxon>
        <taxon>Silene sect. Melandrium</taxon>
    </lineage>
</organism>